<reference evidence="2 3" key="1">
    <citation type="submission" date="2018-06" db="EMBL/GenBank/DDBJ databases">
        <authorList>
            <consortium name="Pathogen Informatics"/>
            <person name="Doyle S."/>
        </authorList>
    </citation>
    <scope>NUCLEOTIDE SEQUENCE [LARGE SCALE GENOMIC DNA]</scope>
    <source>
        <strain evidence="2 3">NCTC11370</strain>
    </source>
</reference>
<keyword evidence="1" id="KW-0812">Transmembrane</keyword>
<dbReference type="EMBL" id="UGGT01000001">
    <property type="protein sequence ID" value="STO20123.1"/>
    <property type="molecule type" value="Genomic_DNA"/>
</dbReference>
<proteinExistence type="predicted"/>
<feature type="transmembrane region" description="Helical" evidence="1">
    <location>
        <begin position="96"/>
        <end position="113"/>
    </location>
</feature>
<dbReference type="RefSeq" id="WP_019349457.1">
    <property type="nucleotide sequence ID" value="NZ_JAPHOO010000002.1"/>
</dbReference>
<feature type="transmembrane region" description="Helical" evidence="1">
    <location>
        <begin position="249"/>
        <end position="267"/>
    </location>
</feature>
<feature type="transmembrane region" description="Helical" evidence="1">
    <location>
        <begin position="380"/>
        <end position="403"/>
    </location>
</feature>
<dbReference type="STRING" id="1094715.GCA_000236165_00169"/>
<evidence type="ECO:0000313" key="2">
    <source>
        <dbReference type="EMBL" id="STO20123.1"/>
    </source>
</evidence>
<feature type="transmembrane region" description="Helical" evidence="1">
    <location>
        <begin position="125"/>
        <end position="143"/>
    </location>
</feature>
<feature type="transmembrane region" description="Helical" evidence="1">
    <location>
        <begin position="215"/>
        <end position="242"/>
    </location>
</feature>
<organism evidence="2 3">
    <name type="scientific">Fluoribacter dumoffii</name>
    <dbReference type="NCBI Taxonomy" id="463"/>
    <lineage>
        <taxon>Bacteria</taxon>
        <taxon>Pseudomonadati</taxon>
        <taxon>Pseudomonadota</taxon>
        <taxon>Gammaproteobacteria</taxon>
        <taxon>Legionellales</taxon>
        <taxon>Legionellaceae</taxon>
        <taxon>Fluoribacter</taxon>
    </lineage>
</organism>
<feature type="transmembrane region" description="Helical" evidence="1">
    <location>
        <begin position="37"/>
        <end position="58"/>
    </location>
</feature>
<gene>
    <name evidence="2" type="ORF">NCTC11370_00168</name>
</gene>
<accession>A0A377G5V3</accession>
<keyword evidence="1" id="KW-1133">Transmembrane helix</keyword>
<name>A0A377G5V3_9GAMM</name>
<dbReference type="GO" id="GO:0016874">
    <property type="term" value="F:ligase activity"/>
    <property type="evidence" value="ECO:0007669"/>
    <property type="project" value="UniProtKB-KW"/>
</dbReference>
<evidence type="ECO:0000256" key="1">
    <source>
        <dbReference type="SAM" id="Phobius"/>
    </source>
</evidence>
<sequence length="419" mass="48203">MGEVRFSRRFIHSMLAPYVIAMGTVLNVVFLKFAVSYVYLVLLLFFSTFLLVDCGINFHKVKSSFLIYSAGVIFVFFLSVLGAQDFSATALFARGLFIYLLFPFYWCIYFMHFDEHDFWTVANKFIKTMGVVIAVCGIIQYFYSKTLFGLYDDSWSKNFLYSSQLNDYKLLFRANSLLGSSQIYSLFMAFSTIYYSETTALNRAESLNPFNINNILLLLFFTAGLLSGAKSFLFLLAIFYTLKYFKLEHLIKIVFGFLFIFIALEVLSNTELLKYRVISRVADFSNIVNEETAQSGRMAIYKSLLAQSVEDETLFLGSGPGSHMTFSDLDKNSEHTVAESYLLQIYVELGIIVFLLFLVFIFSSFSVRQKNTRTQILKKILIIEIVSMSFVHGFNSPAMFLFWGPFLMPLTRPEFYLTN</sequence>
<feature type="transmembrane region" description="Helical" evidence="1">
    <location>
        <begin position="65"/>
        <end position="84"/>
    </location>
</feature>
<dbReference type="Proteomes" id="UP000254554">
    <property type="component" value="Unassembled WGS sequence"/>
</dbReference>
<dbReference type="OrthoDB" id="9989263at2"/>
<protein>
    <submittedName>
        <fullName evidence="2">Lipid A core - O-antigen ligase and related enzymes</fullName>
    </submittedName>
</protein>
<keyword evidence="2" id="KW-0436">Ligase</keyword>
<keyword evidence="1" id="KW-0472">Membrane</keyword>
<dbReference type="AlphaFoldDB" id="A0A377G5V3"/>
<evidence type="ECO:0000313" key="3">
    <source>
        <dbReference type="Proteomes" id="UP000254554"/>
    </source>
</evidence>
<feature type="transmembrane region" description="Helical" evidence="1">
    <location>
        <begin position="345"/>
        <end position="368"/>
    </location>
</feature>
<dbReference type="GeneID" id="93291221"/>
<keyword evidence="3" id="KW-1185">Reference proteome</keyword>